<reference evidence="3 4" key="1">
    <citation type="submission" date="2019-11" db="EMBL/GenBank/DDBJ databases">
        <title>Novel species isolated from a subtropical stream in China.</title>
        <authorList>
            <person name="Lu H."/>
        </authorList>
    </citation>
    <scope>NUCLEOTIDE SEQUENCE [LARGE SCALE GENOMIC DNA]</scope>
    <source>
        <strain evidence="3 4">FT80W</strain>
    </source>
</reference>
<dbReference type="PROSITE" id="PS51318">
    <property type="entry name" value="TAT"/>
    <property type="match status" value="1"/>
</dbReference>
<keyword evidence="4" id="KW-1185">Reference proteome</keyword>
<dbReference type="InterPro" id="IPR052516">
    <property type="entry name" value="N-heterocyclic_Hydroxylase"/>
</dbReference>
<evidence type="ECO:0000256" key="1">
    <source>
        <dbReference type="SAM" id="SignalP"/>
    </source>
</evidence>
<dbReference type="Proteomes" id="UP000433309">
    <property type="component" value="Unassembled WGS sequence"/>
</dbReference>
<evidence type="ECO:0000313" key="3">
    <source>
        <dbReference type="EMBL" id="MRW91765.1"/>
    </source>
</evidence>
<dbReference type="PANTHER" id="PTHR47495">
    <property type="entry name" value="ALDEHYDE DEHYDROGENASE"/>
    <property type="match status" value="1"/>
</dbReference>
<protein>
    <submittedName>
        <fullName evidence="3">Molybdopterin-dependent oxidoreductase</fullName>
    </submittedName>
</protein>
<proteinExistence type="predicted"/>
<dbReference type="PANTHER" id="PTHR47495:SF2">
    <property type="entry name" value="ALDEHYDE DEHYDROGENASE"/>
    <property type="match status" value="1"/>
</dbReference>
<dbReference type="InterPro" id="IPR008274">
    <property type="entry name" value="AldOxase/xan_DH_MoCoBD1"/>
</dbReference>
<feature type="domain" description="Aldehyde oxidase/xanthine dehydrogenase a/b hammerhead" evidence="2">
    <location>
        <begin position="196"/>
        <end position="274"/>
    </location>
</feature>
<organism evidence="3 4">
    <name type="scientific">Duganella guangzhouensis</name>
    <dbReference type="NCBI Taxonomy" id="2666084"/>
    <lineage>
        <taxon>Bacteria</taxon>
        <taxon>Pseudomonadati</taxon>
        <taxon>Pseudomonadota</taxon>
        <taxon>Betaproteobacteria</taxon>
        <taxon>Burkholderiales</taxon>
        <taxon>Oxalobacteraceae</taxon>
        <taxon>Telluria group</taxon>
        <taxon>Duganella</taxon>
    </lineage>
</organism>
<evidence type="ECO:0000313" key="4">
    <source>
        <dbReference type="Proteomes" id="UP000433309"/>
    </source>
</evidence>
<dbReference type="InterPro" id="IPR000674">
    <property type="entry name" value="Ald_Oxase/Xan_DH_a/b"/>
</dbReference>
<dbReference type="Gene3D" id="3.90.1170.50">
    <property type="entry name" value="Aldehyde oxidase/xanthine dehydrogenase, a/b hammerhead"/>
    <property type="match status" value="1"/>
</dbReference>
<dbReference type="Pfam" id="PF02738">
    <property type="entry name" value="MoCoBD_1"/>
    <property type="match status" value="1"/>
</dbReference>
<feature type="chain" id="PRO_5026248247" evidence="1">
    <location>
        <begin position="28"/>
        <end position="700"/>
    </location>
</feature>
<accession>A0A6I2KZZ4</accession>
<name>A0A6I2KZZ4_9BURK</name>
<dbReference type="Pfam" id="PF20256">
    <property type="entry name" value="MoCoBD_2"/>
    <property type="match status" value="2"/>
</dbReference>
<gene>
    <name evidence="3" type="ORF">GJ699_17360</name>
</gene>
<dbReference type="InterPro" id="IPR046867">
    <property type="entry name" value="AldOxase/xan_DH_MoCoBD2"/>
</dbReference>
<dbReference type="InterPro" id="IPR012368">
    <property type="entry name" value="OxRdtase_Mopterin-bd_su_IorB"/>
</dbReference>
<dbReference type="InterPro" id="IPR006311">
    <property type="entry name" value="TAT_signal"/>
</dbReference>
<evidence type="ECO:0000259" key="2">
    <source>
        <dbReference type="SMART" id="SM01008"/>
    </source>
</evidence>
<dbReference type="EMBL" id="WKJK01000008">
    <property type="protein sequence ID" value="MRW91765.1"/>
    <property type="molecule type" value="Genomic_DNA"/>
</dbReference>
<feature type="signal peptide" evidence="1">
    <location>
        <begin position="1"/>
        <end position="27"/>
    </location>
</feature>
<dbReference type="RefSeq" id="WP_154378473.1">
    <property type="nucleotide sequence ID" value="NZ_WKJK01000008.1"/>
</dbReference>
<comment type="caution">
    <text evidence="3">The sequence shown here is derived from an EMBL/GenBank/DDBJ whole genome shotgun (WGS) entry which is preliminary data.</text>
</comment>
<dbReference type="GO" id="GO:0016491">
    <property type="term" value="F:oxidoreductase activity"/>
    <property type="evidence" value="ECO:0007669"/>
    <property type="project" value="InterPro"/>
</dbReference>
<dbReference type="Gene3D" id="3.30.365.10">
    <property type="entry name" value="Aldehyde oxidase/xanthine dehydrogenase, molybdopterin binding domain"/>
    <property type="match status" value="4"/>
</dbReference>
<dbReference type="SUPFAM" id="SSF56003">
    <property type="entry name" value="Molybdenum cofactor-binding domain"/>
    <property type="match status" value="2"/>
</dbReference>
<keyword evidence="1" id="KW-0732">Signal</keyword>
<dbReference type="AlphaFoldDB" id="A0A6I2KZZ4"/>
<dbReference type="SMART" id="SM01008">
    <property type="entry name" value="Ald_Xan_dh_C"/>
    <property type="match status" value="1"/>
</dbReference>
<sequence>MTTNRRQFLKTSAGLTLGVFLPLQADAAGTLHTPNAWVHIADDNTITLLSARSEMGQGVYTAMPMLIAEELGVDIRKIKVEIAPVAPVYTNALLGGQLTGGSTSVREGWDKLRIAGAQARTMLVSAAAARWKLDAAQLRAADGKVTGPGGRSATYGELAADAAKLPVPEKVTLKEPKDFKIIGKRTKRLDTAHKVNGTAEYGIDVKLPGMVYASLEQCPVIGGKVASFDGAKAKAMPGVIDVVQIRDGVAVVADSYWRAKKAREALAVQWDEGAGARIDNAAMRDGIRKAADATIPIKKTGDAAGVLKSASKKLQAEYWSPLLAHATMEPQNFTADYRNGKCTVIGPAQFQQGTQGNVAAALGIKPEDVTVKTTFLGGGFGRRLEYDFAVQAAEISKAVGKPVKLLWTREDDTTHDFYRPMALHRMAGALDASGKPVALTLQLTSQSVTQRAFGLPKGTLDPFMAEASVVPYAIPNMTQELIEHDSGLRVGYWRSVSHALNAFANESFIDEMAAAAGKDPYQFRLSLLGEQPRFAKVLKLAAEKSGWGKPLPKGHHRGIALMEGYDTYMAQVAEISVDKDNAIKVHHVWVAADLGQMVNPDTVEAQIQSSIAFGLSSTLGAEITLDKGRVQQTNFHDYPVLRMNEMPKIDITLVPSGEKPGGIGEPATALIGPAVANALFAATGKRVRQLPLSADHIKSA</sequence>
<dbReference type="PIRSF" id="PIRSF036389">
    <property type="entry name" value="IOR_B"/>
    <property type="match status" value="1"/>
</dbReference>
<dbReference type="InterPro" id="IPR037165">
    <property type="entry name" value="AldOxase/xan_DH_Mopterin-bd_sf"/>
</dbReference>